<keyword evidence="2" id="KW-0238">DNA-binding</keyword>
<dbReference type="SUPFAM" id="SSF47413">
    <property type="entry name" value="lambda repressor-like DNA-binding domains"/>
    <property type="match status" value="1"/>
</dbReference>
<reference evidence="3" key="2">
    <citation type="submission" date="2016-02" db="EMBL/GenBank/DDBJ databases">
        <title>Draft genome sequence of five rapidly growing Mycobacterium species.</title>
        <authorList>
            <person name="Katahira K."/>
            <person name="Gotou Y."/>
            <person name="Iida K."/>
            <person name="Ogura Y."/>
            <person name="Hayashi T."/>
        </authorList>
    </citation>
    <scope>NUCLEOTIDE SEQUENCE [LARGE SCALE GENOMIC DNA]</scope>
    <source>
        <strain evidence="3">JCM6368</strain>
    </source>
</reference>
<dbReference type="GO" id="GO:0003677">
    <property type="term" value="F:DNA binding"/>
    <property type="evidence" value="ECO:0007669"/>
    <property type="project" value="UniProtKB-KW"/>
</dbReference>
<accession>A0A100WUQ9</accession>
<dbReference type="EMBL" id="BCSZ01000045">
    <property type="protein sequence ID" value="GAT04459.1"/>
    <property type="molecule type" value="Genomic_DNA"/>
</dbReference>
<dbReference type="Pfam" id="PF13744">
    <property type="entry name" value="HTH_37"/>
    <property type="match status" value="1"/>
</dbReference>
<protein>
    <submittedName>
        <fullName evidence="2">Putative Xre family DNA-binding protein</fullName>
    </submittedName>
</protein>
<dbReference type="RefSeq" id="WP_061264693.1">
    <property type="nucleotide sequence ID" value="NZ_BCSZ01000045.1"/>
</dbReference>
<gene>
    <name evidence="2" type="ORF">RMCFA_4570</name>
</gene>
<dbReference type="CDD" id="cd00093">
    <property type="entry name" value="HTH_XRE"/>
    <property type="match status" value="1"/>
</dbReference>
<dbReference type="AlphaFoldDB" id="A0A100WUQ9"/>
<name>A0A100WUQ9_MYCFO</name>
<reference evidence="2 3" key="1">
    <citation type="journal article" date="2016" name="Genome Announc.">
        <title>Draft Genome Sequences of Five Rapidly Growing Mycobacterium Species, M. thermoresistibile, M. fortuitum subsp. acetamidolyticum, M. canariasense, M. brisbanense, and M. novocastrense.</title>
        <authorList>
            <person name="Katahira K."/>
            <person name="Ogura Y."/>
            <person name="Gotoh Y."/>
            <person name="Hayashi T."/>
        </authorList>
    </citation>
    <scope>NUCLEOTIDE SEQUENCE [LARGE SCALE GENOMIC DNA]</scope>
    <source>
        <strain evidence="2 3">JCM6368</strain>
    </source>
</reference>
<evidence type="ECO:0000313" key="3">
    <source>
        <dbReference type="Proteomes" id="UP000069705"/>
    </source>
</evidence>
<comment type="caution">
    <text evidence="2">The sequence shown here is derived from an EMBL/GenBank/DDBJ whole genome shotgun (WGS) entry which is preliminary data.</text>
</comment>
<feature type="domain" description="HigA2-like helix-turn-helix" evidence="1">
    <location>
        <begin position="12"/>
        <end position="73"/>
    </location>
</feature>
<dbReference type="Proteomes" id="UP000069705">
    <property type="component" value="Unassembled WGS sequence"/>
</dbReference>
<sequence length="77" mass="8773">MVNSIWHDLYPDNPAKVAQMEARSYLMMAITERIRAEGWNQRQTADNLGITEPQASALINGRLSQFSMDALRRIDHG</sequence>
<evidence type="ECO:0000313" key="2">
    <source>
        <dbReference type="EMBL" id="GAT04459.1"/>
    </source>
</evidence>
<dbReference type="InterPro" id="IPR001387">
    <property type="entry name" value="Cro/C1-type_HTH"/>
</dbReference>
<organism evidence="2 3">
    <name type="scientific">Mycolicibacterium fortuitum subsp. acetamidolyticum</name>
    <dbReference type="NCBI Taxonomy" id="144550"/>
    <lineage>
        <taxon>Bacteria</taxon>
        <taxon>Bacillati</taxon>
        <taxon>Actinomycetota</taxon>
        <taxon>Actinomycetes</taxon>
        <taxon>Mycobacteriales</taxon>
        <taxon>Mycobacteriaceae</taxon>
        <taxon>Mycolicibacterium</taxon>
    </lineage>
</organism>
<dbReference type="InterPro" id="IPR010982">
    <property type="entry name" value="Lambda_DNA-bd_dom_sf"/>
</dbReference>
<dbReference type="Gene3D" id="1.10.260.40">
    <property type="entry name" value="lambda repressor-like DNA-binding domains"/>
    <property type="match status" value="1"/>
</dbReference>
<evidence type="ECO:0000259" key="1">
    <source>
        <dbReference type="Pfam" id="PF13744"/>
    </source>
</evidence>
<dbReference type="InterPro" id="IPR039554">
    <property type="entry name" value="HigA2-like_HTH"/>
</dbReference>
<proteinExistence type="predicted"/>